<dbReference type="Gene3D" id="3.30.465.10">
    <property type="match status" value="1"/>
</dbReference>
<reference evidence="6" key="1">
    <citation type="journal article" date="2019" name="Int. J. Syst. Evol. Microbiol.">
        <title>The Global Catalogue of Microorganisms (GCM) 10K type strain sequencing project: providing services to taxonomists for standard genome sequencing and annotation.</title>
        <authorList>
            <consortium name="The Broad Institute Genomics Platform"/>
            <consortium name="The Broad Institute Genome Sequencing Center for Infectious Disease"/>
            <person name="Wu L."/>
            <person name="Ma J."/>
        </authorList>
    </citation>
    <scope>NUCLEOTIDE SEQUENCE [LARGE SCALE GENOMIC DNA]</scope>
    <source>
        <strain evidence="6">JCM 15089</strain>
    </source>
</reference>
<dbReference type="InterPro" id="IPR016167">
    <property type="entry name" value="FAD-bd_PCMH_sub1"/>
</dbReference>
<dbReference type="InterPro" id="IPR016166">
    <property type="entry name" value="FAD-bd_PCMH"/>
</dbReference>
<dbReference type="InterPro" id="IPR016171">
    <property type="entry name" value="Vanillyl_alc_oxidase_C-sub2"/>
</dbReference>
<evidence type="ECO:0000313" key="6">
    <source>
        <dbReference type="Proteomes" id="UP001499951"/>
    </source>
</evidence>
<keyword evidence="2" id="KW-0285">Flavoprotein</keyword>
<evidence type="ECO:0000256" key="1">
    <source>
        <dbReference type="ARBA" id="ARBA00008000"/>
    </source>
</evidence>
<dbReference type="PANTHER" id="PTHR43716">
    <property type="entry name" value="D-2-HYDROXYGLUTARATE DEHYDROGENASE, MITOCHONDRIAL"/>
    <property type="match status" value="1"/>
</dbReference>
<evidence type="ECO:0000313" key="5">
    <source>
        <dbReference type="EMBL" id="GAA0555575.1"/>
    </source>
</evidence>
<evidence type="ECO:0000259" key="4">
    <source>
        <dbReference type="PROSITE" id="PS51387"/>
    </source>
</evidence>
<dbReference type="EMBL" id="BAAADD010000001">
    <property type="protein sequence ID" value="GAA0555575.1"/>
    <property type="molecule type" value="Genomic_DNA"/>
</dbReference>
<dbReference type="Gene3D" id="1.10.45.10">
    <property type="entry name" value="Vanillyl-alcohol Oxidase, Chain A, domain 4"/>
    <property type="match status" value="1"/>
</dbReference>
<name>A0ABP3NWT4_9PROT</name>
<comment type="caution">
    <text evidence="5">The sequence shown here is derived from an EMBL/GenBank/DDBJ whole genome shotgun (WGS) entry which is preliminary data.</text>
</comment>
<dbReference type="RefSeq" id="WP_166930177.1">
    <property type="nucleotide sequence ID" value="NZ_BAAADD010000001.1"/>
</dbReference>
<gene>
    <name evidence="5" type="ORF">GCM10008942_00020</name>
</gene>
<dbReference type="Pfam" id="PF02913">
    <property type="entry name" value="FAD-oxidase_C"/>
    <property type="match status" value="1"/>
</dbReference>
<proteinExistence type="inferred from homology"/>
<dbReference type="SUPFAM" id="SSF55103">
    <property type="entry name" value="FAD-linked oxidases, C-terminal domain"/>
    <property type="match status" value="1"/>
</dbReference>
<accession>A0ABP3NWT4</accession>
<dbReference type="PROSITE" id="PS51387">
    <property type="entry name" value="FAD_PCMH"/>
    <property type="match status" value="1"/>
</dbReference>
<evidence type="ECO:0000256" key="2">
    <source>
        <dbReference type="ARBA" id="ARBA00022630"/>
    </source>
</evidence>
<dbReference type="Pfam" id="PF01565">
    <property type="entry name" value="FAD_binding_4"/>
    <property type="match status" value="1"/>
</dbReference>
<keyword evidence="3" id="KW-0274">FAD</keyword>
<dbReference type="InterPro" id="IPR006094">
    <property type="entry name" value="Oxid_FAD_bind_N"/>
</dbReference>
<feature type="domain" description="FAD-binding PCMH-type" evidence="4">
    <location>
        <begin position="35"/>
        <end position="214"/>
    </location>
</feature>
<comment type="similarity">
    <text evidence="1">Belongs to the FAD-binding oxidoreductase/transferase type 4 family.</text>
</comment>
<organism evidence="5 6">
    <name type="scientific">Rhizomicrobium electricum</name>
    <dbReference type="NCBI Taxonomy" id="480070"/>
    <lineage>
        <taxon>Bacteria</taxon>
        <taxon>Pseudomonadati</taxon>
        <taxon>Pseudomonadota</taxon>
        <taxon>Alphaproteobacteria</taxon>
        <taxon>Micropepsales</taxon>
        <taxon>Micropepsaceae</taxon>
        <taxon>Rhizomicrobium</taxon>
    </lineage>
</organism>
<protein>
    <submittedName>
        <fullName evidence="5">FAD-binding oxidoreductase</fullName>
    </submittedName>
</protein>
<dbReference type="SUPFAM" id="SSF56176">
    <property type="entry name" value="FAD-binding/transporter-associated domain-like"/>
    <property type="match status" value="1"/>
</dbReference>
<dbReference type="Proteomes" id="UP001499951">
    <property type="component" value="Unassembled WGS sequence"/>
</dbReference>
<dbReference type="InterPro" id="IPR016164">
    <property type="entry name" value="FAD-linked_Oxase-like_C"/>
</dbReference>
<dbReference type="Gene3D" id="3.30.70.2190">
    <property type="match status" value="1"/>
</dbReference>
<dbReference type="Gene3D" id="3.30.43.10">
    <property type="entry name" value="Uridine Diphospho-n-acetylenolpyruvylglucosamine Reductase, domain 2"/>
    <property type="match status" value="1"/>
</dbReference>
<dbReference type="PANTHER" id="PTHR43716:SF2">
    <property type="entry name" value="BLL6224 PROTEIN"/>
    <property type="match status" value="1"/>
</dbReference>
<evidence type="ECO:0000256" key="3">
    <source>
        <dbReference type="ARBA" id="ARBA00022827"/>
    </source>
</evidence>
<dbReference type="Gene3D" id="3.30.70.2740">
    <property type="match status" value="1"/>
</dbReference>
<dbReference type="InterPro" id="IPR051264">
    <property type="entry name" value="FAD-oxidored/transferase_4"/>
</dbReference>
<keyword evidence="6" id="KW-1185">Reference proteome</keyword>
<dbReference type="InterPro" id="IPR004113">
    <property type="entry name" value="FAD-bd_oxidored_4_C"/>
</dbReference>
<dbReference type="InterPro" id="IPR036318">
    <property type="entry name" value="FAD-bd_PCMH-like_sf"/>
</dbReference>
<dbReference type="InterPro" id="IPR016169">
    <property type="entry name" value="FAD-bd_PCMH_sub2"/>
</dbReference>
<sequence>MSDVFAQLKSIVGAKGFSEDPAEIAPHLEEWRSKYTGKSPLLLKPASTQEVSAILTLCHATNTAVVPQGGNTGLVGAQIPFNGEILITLARMNTIRAVDAKDASLVADAGVVLANAQKAADDAGLMVALSLASEGTTTLGGLISTNAGGVNVLRYGMMREQVLGLEVVLADGKKLDLLRTLRKDNTGYDLKQLFIGAEGTLGIITAAAIKLFPKPEERATAFVAVPDVHAATALLAILQDRTNGLLNAFELMSRDGLDLVLEHVAGARDPLSAPSPWYVLCEASGIKGIGAVFESALEKTLEDGVAADAAIAASETQRAALWNLREAMSEAQKAEGPSLKHDVSVPVSAAADFIATAITAVAHRLPQARPVPFGHLGDGNLHFNFQMARGSDPKAYLAHWDEIQQIVHDIVHEHGGSFSAEHGVGIMKRAALKRYKSAAEVEMMRTLKRTFDPKNILNPGKLIPD</sequence>